<gene>
    <name evidence="1" type="ORF">A4R43_21710</name>
</gene>
<proteinExistence type="predicted"/>
<dbReference type="RefSeq" id="WP_113694049.1">
    <property type="nucleotide sequence ID" value="NZ_CP015163.1"/>
</dbReference>
<dbReference type="AlphaFoldDB" id="A0A344L9R9"/>
<evidence type="ECO:0000313" key="2">
    <source>
        <dbReference type="Proteomes" id="UP000250434"/>
    </source>
</evidence>
<evidence type="ECO:0008006" key="3">
    <source>
        <dbReference type="Google" id="ProtNLM"/>
    </source>
</evidence>
<dbReference type="KEGG" id="aab:A4R43_21710"/>
<accession>A0A344L9R9</accession>
<name>A0A344L9R9_9PSEU</name>
<evidence type="ECO:0000313" key="1">
    <source>
        <dbReference type="EMBL" id="AXB44793.1"/>
    </source>
</evidence>
<sequence length="466" mass="49572">MPYETAGGAHEIASRLGHSAAAIRAIADQRTFHVPAEAIQDSDSIRERIRPRGDFAAPPASERLTAALAIDGSHVVEQVRDGLPSVLYGFAQAAAAYVDLGVMESQRAERFVDPYKIERAVNTALVTLDLPVSGAYTRAGVDIVTSWREAINELFRQKKIDVNRLDQPLLDLLFLLHGVPGSPAATVPVNCPTQDCKKDVPVPPAGADCDACGVHLFPTDVLRIHEEVGEEGTNQSALGRLMSVIELLVLVGLATLLWEQSRQKDLPTTLFIVDGPLAVFGTPAKLRGRALEYFQAMGSTAPGKAPYVCGIEKSGALVDYARQLARHGILEPGDLLVCDEQVIARVVNANNARAYGKETYWGRKFVYRALDGRVVVPTVPPPTGAPYDANGGQADPAAYPTLPAILDVIDRTGSSMYVDGIIPVAAAHGKAAFPIGVGTDVLRLVATKRLGLDSSGGQAGPVRSAP</sequence>
<organism evidence="1 2">
    <name type="scientific">Amycolatopsis albispora</name>
    <dbReference type="NCBI Taxonomy" id="1804986"/>
    <lineage>
        <taxon>Bacteria</taxon>
        <taxon>Bacillati</taxon>
        <taxon>Actinomycetota</taxon>
        <taxon>Actinomycetes</taxon>
        <taxon>Pseudonocardiales</taxon>
        <taxon>Pseudonocardiaceae</taxon>
        <taxon>Amycolatopsis</taxon>
    </lineage>
</organism>
<keyword evidence="2" id="KW-1185">Reference proteome</keyword>
<dbReference type="Proteomes" id="UP000250434">
    <property type="component" value="Chromosome"/>
</dbReference>
<reference evidence="1 2" key="1">
    <citation type="submission" date="2016-04" db="EMBL/GenBank/DDBJ databases">
        <title>Complete genome sequence and analysis of deep-sea sediment isolate, Amycolatopsis sp. WP1.</title>
        <authorList>
            <person name="Wang H."/>
            <person name="Chen S."/>
            <person name="Wu Q."/>
        </authorList>
    </citation>
    <scope>NUCLEOTIDE SEQUENCE [LARGE SCALE GENOMIC DNA]</scope>
    <source>
        <strain evidence="1 2">WP1</strain>
    </source>
</reference>
<protein>
    <recommendedName>
        <fullName evidence="3">NurA domain-containing protein</fullName>
    </recommendedName>
</protein>
<dbReference type="EMBL" id="CP015163">
    <property type="protein sequence ID" value="AXB44793.1"/>
    <property type="molecule type" value="Genomic_DNA"/>
</dbReference>
<dbReference type="OrthoDB" id="63920at2"/>